<feature type="region of interest" description="Disordered" evidence="1">
    <location>
        <begin position="563"/>
        <end position="587"/>
    </location>
</feature>
<reference evidence="2" key="2">
    <citation type="journal article" date="2023" name="BMC Genomics">
        <title>Pest status, molecular evolution, and epigenetic factors derived from the genome assembly of Frankliniella fusca, a thysanopteran phytovirus vector.</title>
        <authorList>
            <person name="Catto M.A."/>
            <person name="Labadie P.E."/>
            <person name="Jacobson A.L."/>
            <person name="Kennedy G.G."/>
            <person name="Srinivasan R."/>
            <person name="Hunt B.G."/>
        </authorList>
    </citation>
    <scope>NUCLEOTIDE SEQUENCE</scope>
    <source>
        <strain evidence="2">PL_HMW_Pooled</strain>
    </source>
</reference>
<feature type="compositionally biased region" description="Basic and acidic residues" evidence="1">
    <location>
        <begin position="382"/>
        <end position="397"/>
    </location>
</feature>
<organism evidence="2 3">
    <name type="scientific">Frankliniella fusca</name>
    <dbReference type="NCBI Taxonomy" id="407009"/>
    <lineage>
        <taxon>Eukaryota</taxon>
        <taxon>Metazoa</taxon>
        <taxon>Ecdysozoa</taxon>
        <taxon>Arthropoda</taxon>
        <taxon>Hexapoda</taxon>
        <taxon>Insecta</taxon>
        <taxon>Pterygota</taxon>
        <taxon>Neoptera</taxon>
        <taxon>Paraneoptera</taxon>
        <taxon>Thysanoptera</taxon>
        <taxon>Terebrantia</taxon>
        <taxon>Thripoidea</taxon>
        <taxon>Thripidae</taxon>
        <taxon>Frankliniella</taxon>
    </lineage>
</organism>
<dbReference type="AlphaFoldDB" id="A0AAE1HZW4"/>
<name>A0AAE1HZW4_9NEOP</name>
<feature type="compositionally biased region" description="Polar residues" evidence="1">
    <location>
        <begin position="226"/>
        <end position="236"/>
    </location>
</feature>
<evidence type="ECO:0000256" key="1">
    <source>
        <dbReference type="SAM" id="MobiDB-lite"/>
    </source>
</evidence>
<keyword evidence="2" id="KW-0648">Protein biosynthesis</keyword>
<dbReference type="Proteomes" id="UP001219518">
    <property type="component" value="Unassembled WGS sequence"/>
</dbReference>
<evidence type="ECO:0000313" key="2">
    <source>
        <dbReference type="EMBL" id="KAK3930430.1"/>
    </source>
</evidence>
<accession>A0AAE1HZW4</accession>
<protein>
    <submittedName>
        <fullName evidence="2">Elongation factor 1-alpha</fullName>
    </submittedName>
</protein>
<keyword evidence="3" id="KW-1185">Reference proteome</keyword>
<feature type="region of interest" description="Disordered" evidence="1">
    <location>
        <begin position="382"/>
        <end position="402"/>
    </location>
</feature>
<feature type="region of interest" description="Disordered" evidence="1">
    <location>
        <begin position="226"/>
        <end position="251"/>
    </location>
</feature>
<gene>
    <name evidence="2" type="ORF">KUF71_005164</name>
</gene>
<sequence length="587" mass="65783">MIKAFHRETTKETGHDLQIIETVIVSLQTHHFRKINNQPNQVRLPAKLFRRFTFFERGDGVEVALVVAHLPLGGAQEHRVGQVAVDGLDGRRPAVVHHVLQLGRDRADAVPEAAAAADGAQDQQRQRARLTRVWKREIISRLLLGARPFSQVKPGKRLFSRLYLGKKRFPGFAWEKGRAPRRSLEIISRFQTRVWKRQKVPGNPRLQICRVVADVDRDKWTRTKRSFTQENSVHPKTTSKKGKKALMGSSSSWGGALTPLPAARFFSSISSRRSVLCRRLYEKYTTVPAGQRREGVFTLRIREVVGGLLTDQHPDEEPHPRLGFEVDHQVQVEEEADGREIRQPRHLWAKDDAREPHAFESHGEGFGQVQDVVRLEHGEHDGDAAVRDGDDGQREDDGPGDVPPGVLGLLACQHMRTCQEAQARSNMPRAREEEEMAPVTTAIVAVARLRKVMTLLTMDDSLTPNASRQVMTAMMAKEKKSGYSARVCVWSGIVSLKNVEITLPARASTEGPFGRQDPSTSLEDFSLPLCDHLPPRELRRTTFILDFTFRVCWGGEDLIATSESSSGQPGWGPGTLKANRAGPFPED</sequence>
<reference evidence="2" key="1">
    <citation type="submission" date="2021-07" db="EMBL/GenBank/DDBJ databases">
        <authorList>
            <person name="Catto M.A."/>
            <person name="Jacobson A."/>
            <person name="Kennedy G."/>
            <person name="Labadie P."/>
            <person name="Hunt B.G."/>
            <person name="Srinivasan R."/>
        </authorList>
    </citation>
    <scope>NUCLEOTIDE SEQUENCE</scope>
    <source>
        <strain evidence="2">PL_HMW_Pooled</strain>
        <tissue evidence="2">Head</tissue>
    </source>
</reference>
<comment type="caution">
    <text evidence="2">The sequence shown here is derived from an EMBL/GenBank/DDBJ whole genome shotgun (WGS) entry which is preliminary data.</text>
</comment>
<dbReference type="GO" id="GO:0003746">
    <property type="term" value="F:translation elongation factor activity"/>
    <property type="evidence" value="ECO:0007669"/>
    <property type="project" value="UniProtKB-KW"/>
</dbReference>
<evidence type="ECO:0000313" key="3">
    <source>
        <dbReference type="Proteomes" id="UP001219518"/>
    </source>
</evidence>
<dbReference type="EMBL" id="JAHWGI010001411">
    <property type="protein sequence ID" value="KAK3930430.1"/>
    <property type="molecule type" value="Genomic_DNA"/>
</dbReference>
<keyword evidence="2" id="KW-0251">Elongation factor</keyword>
<proteinExistence type="predicted"/>